<evidence type="ECO:0000256" key="10">
    <source>
        <dbReference type="ARBA" id="ARBA00023268"/>
    </source>
</evidence>
<dbReference type="SUPFAM" id="SSF53955">
    <property type="entry name" value="Lysozyme-like"/>
    <property type="match status" value="1"/>
</dbReference>
<gene>
    <name evidence="15" type="ORF">SAMN04490355_102731</name>
</gene>
<evidence type="ECO:0000259" key="14">
    <source>
        <dbReference type="Pfam" id="PF00912"/>
    </source>
</evidence>
<dbReference type="RefSeq" id="WP_090938802.1">
    <property type="nucleotide sequence ID" value="NZ_FOTS01000027.1"/>
</dbReference>
<keyword evidence="10" id="KW-0511">Multifunctional enzyme</keyword>
<comment type="catalytic activity">
    <reaction evidence="13">
        <text>[GlcNAc-(1-&gt;4)-Mur2Ac(oyl-L-Ala-gamma-D-Glu-L-Lys-D-Ala-D-Ala)](n)-di-trans,octa-cis-undecaprenyl diphosphate + beta-D-GlcNAc-(1-&gt;4)-Mur2Ac(oyl-L-Ala-gamma-D-Glu-L-Lys-D-Ala-D-Ala)-di-trans,octa-cis-undecaprenyl diphosphate = [GlcNAc-(1-&gt;4)-Mur2Ac(oyl-L-Ala-gamma-D-Glu-L-Lys-D-Ala-D-Ala)](n+1)-di-trans,octa-cis-undecaprenyl diphosphate + di-trans,octa-cis-undecaprenyl diphosphate + H(+)</text>
        <dbReference type="Rhea" id="RHEA:23708"/>
        <dbReference type="Rhea" id="RHEA-COMP:9602"/>
        <dbReference type="Rhea" id="RHEA-COMP:9603"/>
        <dbReference type="ChEBI" id="CHEBI:15378"/>
        <dbReference type="ChEBI" id="CHEBI:58405"/>
        <dbReference type="ChEBI" id="CHEBI:60033"/>
        <dbReference type="ChEBI" id="CHEBI:78435"/>
        <dbReference type="EC" id="2.4.99.28"/>
    </reaction>
</comment>
<keyword evidence="11" id="KW-0961">Cell wall biogenesis/degradation</keyword>
<evidence type="ECO:0000256" key="7">
    <source>
        <dbReference type="ARBA" id="ARBA00022801"/>
    </source>
</evidence>
<proteinExistence type="inferred from homology"/>
<dbReference type="GO" id="GO:0008360">
    <property type="term" value="P:regulation of cell shape"/>
    <property type="evidence" value="ECO:0007669"/>
    <property type="project" value="UniProtKB-KW"/>
</dbReference>
<dbReference type="AlphaFoldDB" id="A0A1I4LUF3"/>
<reference evidence="16" key="1">
    <citation type="submission" date="2016-10" db="EMBL/GenBank/DDBJ databases">
        <authorList>
            <person name="Varghese N."/>
            <person name="Submissions S."/>
        </authorList>
    </citation>
    <scope>NUCLEOTIDE SEQUENCE [LARGE SCALE GENOMIC DNA]</scope>
    <source>
        <strain evidence="16">DSM 13327</strain>
    </source>
</reference>
<dbReference type="GO" id="GO:0006508">
    <property type="term" value="P:proteolysis"/>
    <property type="evidence" value="ECO:0007669"/>
    <property type="project" value="UniProtKB-KW"/>
</dbReference>
<comment type="catalytic activity">
    <reaction evidence="12">
        <text>Preferential cleavage: (Ac)2-L-Lys-D-Ala-|-D-Ala. Also transpeptidation of peptidyl-alanyl moieties that are N-acyl substituents of D-alanine.</text>
        <dbReference type="EC" id="3.4.16.4"/>
    </reaction>
</comment>
<keyword evidence="6" id="KW-0808">Transferase</keyword>
<evidence type="ECO:0000256" key="4">
    <source>
        <dbReference type="ARBA" id="ARBA00022670"/>
    </source>
</evidence>
<dbReference type="PANTHER" id="PTHR32282:SF33">
    <property type="entry name" value="PEPTIDOGLYCAN GLYCOSYLTRANSFERASE"/>
    <property type="match status" value="1"/>
</dbReference>
<dbReference type="InterPro" id="IPR050396">
    <property type="entry name" value="Glycosyltr_51/Transpeptidase"/>
</dbReference>
<protein>
    <submittedName>
        <fullName evidence="15">Penicillin-binding protein 1A</fullName>
    </submittedName>
</protein>
<dbReference type="GO" id="GO:0008955">
    <property type="term" value="F:peptidoglycan glycosyltransferase activity"/>
    <property type="evidence" value="ECO:0007669"/>
    <property type="project" value="UniProtKB-EC"/>
</dbReference>
<comment type="similarity">
    <text evidence="2">In the N-terminal section; belongs to the glycosyltransferase 51 family.</text>
</comment>
<evidence type="ECO:0000313" key="16">
    <source>
        <dbReference type="Proteomes" id="UP000199520"/>
    </source>
</evidence>
<keyword evidence="5" id="KW-0328">Glycosyltransferase</keyword>
<dbReference type="GO" id="GO:0009002">
    <property type="term" value="F:serine-type D-Ala-D-Ala carboxypeptidase activity"/>
    <property type="evidence" value="ECO:0007669"/>
    <property type="project" value="UniProtKB-EC"/>
</dbReference>
<dbReference type="FunFam" id="1.10.3810.10:FF:000001">
    <property type="entry name" value="Penicillin-binding protein 1A"/>
    <property type="match status" value="1"/>
</dbReference>
<evidence type="ECO:0000313" key="15">
    <source>
        <dbReference type="EMBL" id="SFL94718.1"/>
    </source>
</evidence>
<keyword evidence="8" id="KW-0133">Cell shape</keyword>
<evidence type="ECO:0000256" key="13">
    <source>
        <dbReference type="ARBA" id="ARBA00049902"/>
    </source>
</evidence>
<keyword evidence="9" id="KW-0573">Peptidoglycan synthesis</keyword>
<evidence type="ECO:0000256" key="1">
    <source>
        <dbReference type="ARBA" id="ARBA00007090"/>
    </source>
</evidence>
<dbReference type="InterPro" id="IPR036950">
    <property type="entry name" value="PBP_transglycosylase"/>
</dbReference>
<dbReference type="InterPro" id="IPR001264">
    <property type="entry name" value="Glyco_trans_51"/>
</dbReference>
<dbReference type="STRING" id="1123291.SAMN04490355_102731"/>
<keyword evidence="7" id="KW-0378">Hydrolase</keyword>
<dbReference type="GO" id="GO:0009252">
    <property type="term" value="P:peptidoglycan biosynthetic process"/>
    <property type="evidence" value="ECO:0007669"/>
    <property type="project" value="UniProtKB-KW"/>
</dbReference>
<dbReference type="Gene3D" id="1.10.3810.10">
    <property type="entry name" value="Biosynthetic peptidoglycan transglycosylase-like"/>
    <property type="match status" value="1"/>
</dbReference>
<evidence type="ECO:0000256" key="12">
    <source>
        <dbReference type="ARBA" id="ARBA00034000"/>
    </source>
</evidence>
<dbReference type="EMBL" id="FOTS01000027">
    <property type="protein sequence ID" value="SFL94718.1"/>
    <property type="molecule type" value="Genomic_DNA"/>
</dbReference>
<evidence type="ECO:0000256" key="11">
    <source>
        <dbReference type="ARBA" id="ARBA00023316"/>
    </source>
</evidence>
<organism evidence="15 16">
    <name type="scientific">Pelosinus propionicus DSM 13327</name>
    <dbReference type="NCBI Taxonomy" id="1123291"/>
    <lineage>
        <taxon>Bacteria</taxon>
        <taxon>Bacillati</taxon>
        <taxon>Bacillota</taxon>
        <taxon>Negativicutes</taxon>
        <taxon>Selenomonadales</taxon>
        <taxon>Sporomusaceae</taxon>
        <taxon>Pelosinus</taxon>
    </lineage>
</organism>
<evidence type="ECO:0000256" key="8">
    <source>
        <dbReference type="ARBA" id="ARBA00022960"/>
    </source>
</evidence>
<dbReference type="InterPro" id="IPR023346">
    <property type="entry name" value="Lysozyme-like_dom_sf"/>
</dbReference>
<keyword evidence="3" id="KW-0121">Carboxypeptidase</keyword>
<name>A0A1I4LUF3_9FIRM</name>
<keyword evidence="16" id="KW-1185">Reference proteome</keyword>
<dbReference type="OrthoDB" id="9766909at2"/>
<dbReference type="Proteomes" id="UP000199520">
    <property type="component" value="Unassembled WGS sequence"/>
</dbReference>
<comment type="similarity">
    <text evidence="1">In the C-terminal section; belongs to the transpeptidase family.</text>
</comment>
<evidence type="ECO:0000256" key="5">
    <source>
        <dbReference type="ARBA" id="ARBA00022676"/>
    </source>
</evidence>
<dbReference type="GO" id="GO:0071555">
    <property type="term" value="P:cell wall organization"/>
    <property type="evidence" value="ECO:0007669"/>
    <property type="project" value="UniProtKB-KW"/>
</dbReference>
<dbReference type="PANTHER" id="PTHR32282">
    <property type="entry name" value="BINDING PROTEIN TRANSPEPTIDASE, PUTATIVE-RELATED"/>
    <property type="match status" value="1"/>
</dbReference>
<keyword evidence="4" id="KW-0645">Protease</keyword>
<dbReference type="Pfam" id="PF00912">
    <property type="entry name" value="Transgly"/>
    <property type="match status" value="1"/>
</dbReference>
<feature type="domain" description="Glycosyl transferase family 51" evidence="14">
    <location>
        <begin position="65"/>
        <end position="231"/>
    </location>
</feature>
<evidence type="ECO:0000256" key="2">
    <source>
        <dbReference type="ARBA" id="ARBA00007739"/>
    </source>
</evidence>
<evidence type="ECO:0000256" key="9">
    <source>
        <dbReference type="ARBA" id="ARBA00022984"/>
    </source>
</evidence>
<sequence length="254" mass="28466">MRFRRLILLSILLFALSFGWAGGTDYITGLLPAIPSSQKITTHFASSWERTYRMIALKSAVNEKLNKSNYITIQYIPLAMQQSIIAVEDNRFYRHYGFDIEGILRAMLVNMQSGGFSEGGSTITQQLIKNLFLTQEKTYGRKAEEFFLAMNMELRYSKEEILEMYLNTIYFGSGAYGIGDAAKIYFDKAPVNLTLAECSLLAGLPTAPSLNSPYVDFNAAKQRQAIVLSAMARQGYIGTQTAEEARLTPIKLAK</sequence>
<accession>A0A1I4LUF3</accession>
<evidence type="ECO:0000256" key="3">
    <source>
        <dbReference type="ARBA" id="ARBA00022645"/>
    </source>
</evidence>
<evidence type="ECO:0000256" key="6">
    <source>
        <dbReference type="ARBA" id="ARBA00022679"/>
    </source>
</evidence>